<feature type="transmembrane region" description="Helical" evidence="9">
    <location>
        <begin position="51"/>
        <end position="74"/>
    </location>
</feature>
<keyword evidence="9" id="KW-0249">Electron transport</keyword>
<evidence type="ECO:0000256" key="6">
    <source>
        <dbReference type="ARBA" id="ARBA00022989"/>
    </source>
</evidence>
<name>A0A977K6Z8_9EUPU</name>
<keyword evidence="9 10" id="KW-0496">Mitochondrion</keyword>
<keyword evidence="9" id="KW-1278">Translocase</keyword>
<keyword evidence="9" id="KW-0830">Ubiquinone</keyword>
<keyword evidence="7 9" id="KW-0472">Membrane</keyword>
<comment type="similarity">
    <text evidence="2 9">Belongs to the complex I subunit 3 family.</text>
</comment>
<keyword evidence="9" id="KW-0679">Respiratory chain</keyword>
<comment type="subcellular location">
    <subcellularLocation>
        <location evidence="1">Membrane</location>
    </subcellularLocation>
    <subcellularLocation>
        <location evidence="9">Mitochondrion membrane</location>
        <topology evidence="9">Multi-pass membrane protein</topology>
    </subcellularLocation>
</comment>
<keyword evidence="4 9" id="KW-0813">Transport</keyword>
<sequence length="115" mass="13552">MMFYIMLTMLISILLLLVYLYTSWVSPFCIEKNSAFECGFDPLSNMRSPFSARFFVLVVLFLIFDIEVSLLFPVMSMVLNFVNLELSIFFLLFMTILLLGLFYEWYQGALDWVSF</sequence>
<keyword evidence="5 9" id="KW-0812">Transmembrane</keyword>
<keyword evidence="6 9" id="KW-1133">Transmembrane helix</keyword>
<dbReference type="PANTHER" id="PTHR11058:SF9">
    <property type="entry name" value="NADH-UBIQUINONE OXIDOREDUCTASE CHAIN 3"/>
    <property type="match status" value="1"/>
</dbReference>
<geneLocation type="mitochondrion" evidence="10"/>
<dbReference type="InterPro" id="IPR038430">
    <property type="entry name" value="NDAH_ubi_oxred_su3_sf"/>
</dbReference>
<evidence type="ECO:0000256" key="2">
    <source>
        <dbReference type="ARBA" id="ARBA00008472"/>
    </source>
</evidence>
<accession>A0A977K6Z8</accession>
<evidence type="ECO:0000256" key="3">
    <source>
        <dbReference type="ARBA" id="ARBA00021007"/>
    </source>
</evidence>
<evidence type="ECO:0000256" key="1">
    <source>
        <dbReference type="ARBA" id="ARBA00004370"/>
    </source>
</evidence>
<evidence type="ECO:0000256" key="4">
    <source>
        <dbReference type="ARBA" id="ARBA00022448"/>
    </source>
</evidence>
<dbReference type="Pfam" id="PF00507">
    <property type="entry name" value="Oxidored_q4"/>
    <property type="match status" value="1"/>
</dbReference>
<protein>
    <recommendedName>
        <fullName evidence="3 9">NADH-ubiquinone oxidoreductase chain 3</fullName>
        <ecNumber evidence="9">7.1.1.2</ecNumber>
    </recommendedName>
</protein>
<organism evidence="10">
    <name type="scientific">Megaustenia imperator imperator</name>
    <dbReference type="NCBI Taxonomy" id="2979634"/>
    <lineage>
        <taxon>Eukaryota</taxon>
        <taxon>Metazoa</taxon>
        <taxon>Spiralia</taxon>
        <taxon>Lophotrochozoa</taxon>
        <taxon>Mollusca</taxon>
        <taxon>Gastropoda</taxon>
        <taxon>Heterobranchia</taxon>
        <taxon>Euthyneura</taxon>
        <taxon>Panpulmonata</taxon>
        <taxon>Eupulmonata</taxon>
        <taxon>Stylommatophora</taxon>
        <taxon>Helicina</taxon>
        <taxon>Helicarionoidea</taxon>
        <taxon>Ariophantidae</taxon>
        <taxon>Megaustenia</taxon>
        <taxon>Megaustenia imperator</taxon>
    </lineage>
</organism>
<dbReference type="GO" id="GO:0030964">
    <property type="term" value="C:NADH dehydrogenase complex"/>
    <property type="evidence" value="ECO:0007669"/>
    <property type="project" value="TreeGrafter"/>
</dbReference>
<evidence type="ECO:0000256" key="9">
    <source>
        <dbReference type="RuleBase" id="RU003640"/>
    </source>
</evidence>
<keyword evidence="9" id="KW-0520">NAD</keyword>
<dbReference type="InterPro" id="IPR000440">
    <property type="entry name" value="NADH_UbQ/plastoQ_OxRdtase_su3"/>
</dbReference>
<feature type="transmembrane region" description="Helical" evidence="9">
    <location>
        <begin position="86"/>
        <end position="106"/>
    </location>
</feature>
<dbReference type="AlphaFoldDB" id="A0A977K6Z8"/>
<dbReference type="EMBL" id="OP171944">
    <property type="protein sequence ID" value="UXC95394.1"/>
    <property type="molecule type" value="Genomic_DNA"/>
</dbReference>
<comment type="catalytic activity">
    <reaction evidence="8 9">
        <text>a ubiquinone + NADH + 5 H(+)(in) = a ubiquinol + NAD(+) + 4 H(+)(out)</text>
        <dbReference type="Rhea" id="RHEA:29091"/>
        <dbReference type="Rhea" id="RHEA-COMP:9565"/>
        <dbReference type="Rhea" id="RHEA-COMP:9566"/>
        <dbReference type="ChEBI" id="CHEBI:15378"/>
        <dbReference type="ChEBI" id="CHEBI:16389"/>
        <dbReference type="ChEBI" id="CHEBI:17976"/>
        <dbReference type="ChEBI" id="CHEBI:57540"/>
        <dbReference type="ChEBI" id="CHEBI:57945"/>
        <dbReference type="EC" id="7.1.1.2"/>
    </reaction>
</comment>
<comment type="function">
    <text evidence="9">Core subunit of the mitochondrial membrane respiratory chain NADH dehydrogenase (Complex I) which catalyzes electron transfer from NADH through the respiratory chain, using ubiquinone as an electron acceptor. Essential for the catalytic activity of complex I.</text>
</comment>
<reference evidence="10" key="1">
    <citation type="submission" date="2022-08" db="EMBL/GenBank/DDBJ databases">
        <title>Observation on Radulae of 17 Species of Terrestrial Mollusks by Scanning Electron Microscopy and Its Taxonomic Significance.</title>
        <authorList>
            <person name="Zhu Y."/>
        </authorList>
    </citation>
    <scope>NUCLEOTIDE SEQUENCE</scope>
</reference>
<dbReference type="EC" id="7.1.1.2" evidence="9"/>
<dbReference type="GO" id="GO:0008137">
    <property type="term" value="F:NADH dehydrogenase (ubiquinone) activity"/>
    <property type="evidence" value="ECO:0007669"/>
    <property type="project" value="UniProtKB-UniRule"/>
</dbReference>
<evidence type="ECO:0000313" key="10">
    <source>
        <dbReference type="EMBL" id="UXC95394.1"/>
    </source>
</evidence>
<proteinExistence type="inferred from homology"/>
<gene>
    <name evidence="10" type="primary">nad3</name>
</gene>
<dbReference type="PANTHER" id="PTHR11058">
    <property type="entry name" value="NADH-UBIQUINONE OXIDOREDUCTASE CHAIN 3"/>
    <property type="match status" value="1"/>
</dbReference>
<evidence type="ECO:0000256" key="8">
    <source>
        <dbReference type="ARBA" id="ARBA00049551"/>
    </source>
</evidence>
<evidence type="ECO:0000256" key="7">
    <source>
        <dbReference type="ARBA" id="ARBA00023136"/>
    </source>
</evidence>
<dbReference type="Gene3D" id="1.20.58.1610">
    <property type="entry name" value="NADH:ubiquinone/plastoquinone oxidoreductase, chain 3"/>
    <property type="match status" value="1"/>
</dbReference>
<dbReference type="GO" id="GO:0031966">
    <property type="term" value="C:mitochondrial membrane"/>
    <property type="evidence" value="ECO:0007669"/>
    <property type="project" value="UniProtKB-SubCell"/>
</dbReference>
<evidence type="ECO:0000256" key="5">
    <source>
        <dbReference type="ARBA" id="ARBA00022692"/>
    </source>
</evidence>